<reference evidence="9 10" key="1">
    <citation type="journal article" date="2018" name="Nat. Ecol. Evol.">
        <title>Pezizomycetes genomes reveal the molecular basis of ectomycorrhizal truffle lifestyle.</title>
        <authorList>
            <person name="Murat C."/>
            <person name="Payen T."/>
            <person name="Noel B."/>
            <person name="Kuo A."/>
            <person name="Morin E."/>
            <person name="Chen J."/>
            <person name="Kohler A."/>
            <person name="Krizsan K."/>
            <person name="Balestrini R."/>
            <person name="Da Silva C."/>
            <person name="Montanini B."/>
            <person name="Hainaut M."/>
            <person name="Levati E."/>
            <person name="Barry K.W."/>
            <person name="Belfiori B."/>
            <person name="Cichocki N."/>
            <person name="Clum A."/>
            <person name="Dockter R.B."/>
            <person name="Fauchery L."/>
            <person name="Guy J."/>
            <person name="Iotti M."/>
            <person name="Le Tacon F."/>
            <person name="Lindquist E.A."/>
            <person name="Lipzen A."/>
            <person name="Malagnac F."/>
            <person name="Mello A."/>
            <person name="Molinier V."/>
            <person name="Miyauchi S."/>
            <person name="Poulain J."/>
            <person name="Riccioni C."/>
            <person name="Rubini A."/>
            <person name="Sitrit Y."/>
            <person name="Splivallo R."/>
            <person name="Traeger S."/>
            <person name="Wang M."/>
            <person name="Zifcakova L."/>
            <person name="Wipf D."/>
            <person name="Zambonelli A."/>
            <person name="Paolocci F."/>
            <person name="Nowrousian M."/>
            <person name="Ottonello S."/>
            <person name="Baldrian P."/>
            <person name="Spatafora J.W."/>
            <person name="Henrissat B."/>
            <person name="Nagy L.G."/>
            <person name="Aury J.M."/>
            <person name="Wincker P."/>
            <person name="Grigoriev I.V."/>
            <person name="Bonfante P."/>
            <person name="Martin F.M."/>
        </authorList>
    </citation>
    <scope>NUCLEOTIDE SEQUENCE [LARGE SCALE GENOMIC DNA]</scope>
    <source>
        <strain evidence="9 10">RN42</strain>
    </source>
</reference>
<evidence type="ECO:0000256" key="2">
    <source>
        <dbReference type="ARBA" id="ARBA00010617"/>
    </source>
</evidence>
<evidence type="ECO:0000256" key="7">
    <source>
        <dbReference type="RuleBase" id="RU000461"/>
    </source>
</evidence>
<protein>
    <submittedName>
        <fullName evidence="9">Cytochrome P450</fullName>
    </submittedName>
</protein>
<dbReference type="EMBL" id="ML119803">
    <property type="protein sequence ID" value="RPA74023.1"/>
    <property type="molecule type" value="Genomic_DNA"/>
</dbReference>
<evidence type="ECO:0000256" key="6">
    <source>
        <dbReference type="PIRSR" id="PIRSR602403-1"/>
    </source>
</evidence>
<evidence type="ECO:0000256" key="5">
    <source>
        <dbReference type="ARBA" id="ARBA00023004"/>
    </source>
</evidence>
<keyword evidence="5 6" id="KW-0408">Iron</keyword>
<organism evidence="9 10">
    <name type="scientific">Ascobolus immersus RN42</name>
    <dbReference type="NCBI Taxonomy" id="1160509"/>
    <lineage>
        <taxon>Eukaryota</taxon>
        <taxon>Fungi</taxon>
        <taxon>Dikarya</taxon>
        <taxon>Ascomycota</taxon>
        <taxon>Pezizomycotina</taxon>
        <taxon>Pezizomycetes</taxon>
        <taxon>Pezizales</taxon>
        <taxon>Ascobolaceae</taxon>
        <taxon>Ascobolus</taxon>
    </lineage>
</organism>
<dbReference type="InterPro" id="IPR017972">
    <property type="entry name" value="Cyt_P450_CS"/>
</dbReference>
<keyword evidence="3 6" id="KW-0479">Metal-binding</keyword>
<keyword evidence="7" id="KW-0503">Monooxygenase</keyword>
<evidence type="ECO:0000256" key="3">
    <source>
        <dbReference type="ARBA" id="ARBA00022723"/>
    </source>
</evidence>
<keyword evidence="8" id="KW-1133">Transmembrane helix</keyword>
<dbReference type="OrthoDB" id="1844152at2759"/>
<feature type="binding site" description="axial binding residue" evidence="6">
    <location>
        <position position="470"/>
    </location>
    <ligand>
        <name>heme</name>
        <dbReference type="ChEBI" id="CHEBI:30413"/>
    </ligand>
    <ligandPart>
        <name>Fe</name>
        <dbReference type="ChEBI" id="CHEBI:18248"/>
    </ligandPart>
</feature>
<dbReference type="STRING" id="1160509.A0A3N4HJC8"/>
<dbReference type="AlphaFoldDB" id="A0A3N4HJC8"/>
<feature type="transmembrane region" description="Helical" evidence="8">
    <location>
        <begin position="15"/>
        <end position="34"/>
    </location>
</feature>
<evidence type="ECO:0000256" key="4">
    <source>
        <dbReference type="ARBA" id="ARBA00023002"/>
    </source>
</evidence>
<dbReference type="Pfam" id="PF00067">
    <property type="entry name" value="p450"/>
    <property type="match status" value="1"/>
</dbReference>
<dbReference type="PRINTS" id="PR00465">
    <property type="entry name" value="EP450IV"/>
</dbReference>
<dbReference type="SUPFAM" id="SSF48264">
    <property type="entry name" value="Cytochrome P450"/>
    <property type="match status" value="1"/>
</dbReference>
<dbReference type="CDD" id="cd11041">
    <property type="entry name" value="CYP503A1-like"/>
    <property type="match status" value="1"/>
</dbReference>
<keyword evidence="8" id="KW-0812">Transmembrane</keyword>
<dbReference type="Gene3D" id="1.10.630.10">
    <property type="entry name" value="Cytochrome P450"/>
    <property type="match status" value="1"/>
</dbReference>
<keyword evidence="8" id="KW-0472">Membrane</keyword>
<evidence type="ECO:0000256" key="1">
    <source>
        <dbReference type="ARBA" id="ARBA00001971"/>
    </source>
</evidence>
<keyword evidence="6 7" id="KW-0349">Heme</keyword>
<dbReference type="Proteomes" id="UP000275078">
    <property type="component" value="Unassembled WGS sequence"/>
</dbReference>
<accession>A0A3N4HJC8</accession>
<dbReference type="InterPro" id="IPR002403">
    <property type="entry name" value="Cyt_P450_E_grp-IV"/>
</dbReference>
<keyword evidence="10" id="KW-1185">Reference proteome</keyword>
<dbReference type="GO" id="GO:0016705">
    <property type="term" value="F:oxidoreductase activity, acting on paired donors, with incorporation or reduction of molecular oxygen"/>
    <property type="evidence" value="ECO:0007669"/>
    <property type="project" value="InterPro"/>
</dbReference>
<evidence type="ECO:0000313" key="10">
    <source>
        <dbReference type="Proteomes" id="UP000275078"/>
    </source>
</evidence>
<dbReference type="InterPro" id="IPR036396">
    <property type="entry name" value="Cyt_P450_sf"/>
</dbReference>
<dbReference type="PROSITE" id="PS00086">
    <property type="entry name" value="CYTOCHROME_P450"/>
    <property type="match status" value="1"/>
</dbReference>
<sequence>METVFERFSATPQSVTYAVGVVALAIIYNFVSYFRVWTALVDLPYVGLEKFSVPALWKASKKVNSSDVWDLVQEGYKKYGKDDQPFKLPTFGRNTVFLPAKYWDEIRSLPNDVASFQATLNDTMESKITEVESTEEEMHHSIQLIRGDLTQSIAHLVDDVQAEAIDAITSNLSDVTDDGWTQIPVFNKVLNIVAQTSARIFVGPVICKDESWIKETIMYTVNVFNAATSLKKLPWIKKKLFSSTVPEVKTLRASRQKAFDILRPEIARRRAAEKEAKENGTEWKEVDDYLEWIRRRLDSHPTMGTIQYQAKLQLDLSMAAIHTTSLTLTHIIFDLAANPQYIPELREEIRSVLATTGGKVTKLGMHKMSKLDSCMKESQRMNVLGLSMVSREIVDRKGLTLKSGLHLPYGTRVHTPHHDMLRDSNRWDDPEKFDPFRFHRLRQTPGKETHGQFVTTASDFTAFGHGKHACPGRFFASAELKGILIILLARYDLRLPEGVTERPESFKSGTSLVPNPMAMIDFKLRPASERFY</sequence>
<dbReference type="PANTHER" id="PTHR46206:SF7">
    <property type="entry name" value="P450, PUTATIVE (EUROFUNG)-RELATED"/>
    <property type="match status" value="1"/>
</dbReference>
<evidence type="ECO:0000256" key="8">
    <source>
        <dbReference type="SAM" id="Phobius"/>
    </source>
</evidence>
<keyword evidence="4 7" id="KW-0560">Oxidoreductase</keyword>
<comment type="cofactor">
    <cofactor evidence="1 6">
        <name>heme</name>
        <dbReference type="ChEBI" id="CHEBI:30413"/>
    </cofactor>
</comment>
<evidence type="ECO:0000313" key="9">
    <source>
        <dbReference type="EMBL" id="RPA74023.1"/>
    </source>
</evidence>
<comment type="similarity">
    <text evidence="2 7">Belongs to the cytochrome P450 family.</text>
</comment>
<dbReference type="GO" id="GO:0020037">
    <property type="term" value="F:heme binding"/>
    <property type="evidence" value="ECO:0007669"/>
    <property type="project" value="InterPro"/>
</dbReference>
<dbReference type="GO" id="GO:0005506">
    <property type="term" value="F:iron ion binding"/>
    <property type="evidence" value="ECO:0007669"/>
    <property type="project" value="InterPro"/>
</dbReference>
<dbReference type="InterPro" id="IPR001128">
    <property type="entry name" value="Cyt_P450"/>
</dbReference>
<name>A0A3N4HJC8_ASCIM</name>
<gene>
    <name evidence="9" type="ORF">BJ508DRAFT_418813</name>
</gene>
<proteinExistence type="inferred from homology"/>
<dbReference type="GO" id="GO:0004497">
    <property type="term" value="F:monooxygenase activity"/>
    <property type="evidence" value="ECO:0007669"/>
    <property type="project" value="UniProtKB-KW"/>
</dbReference>
<dbReference type="PANTHER" id="PTHR46206">
    <property type="entry name" value="CYTOCHROME P450"/>
    <property type="match status" value="1"/>
</dbReference>